<gene>
    <name evidence="4" type="ORF">Ae201684_008006</name>
</gene>
<keyword evidence="2" id="KW-0175">Coiled coil</keyword>
<feature type="coiled-coil region" evidence="2">
    <location>
        <begin position="256"/>
        <end position="283"/>
    </location>
</feature>
<dbReference type="InterPro" id="IPR035269">
    <property type="entry name" value="PSMD9"/>
</dbReference>
<feature type="region of interest" description="Disordered" evidence="3">
    <location>
        <begin position="997"/>
        <end position="1119"/>
    </location>
</feature>
<protein>
    <submittedName>
        <fullName evidence="4">Uncharacterized protein</fullName>
    </submittedName>
</protein>
<feature type="region of interest" description="Disordered" evidence="3">
    <location>
        <begin position="1153"/>
        <end position="1273"/>
    </location>
</feature>
<dbReference type="GO" id="GO:0005634">
    <property type="term" value="C:nucleus"/>
    <property type="evidence" value="ECO:0007669"/>
    <property type="project" value="TreeGrafter"/>
</dbReference>
<dbReference type="CDD" id="cd22265">
    <property type="entry name" value="UDM1_RNF168"/>
    <property type="match status" value="1"/>
</dbReference>
<feature type="coiled-coil region" evidence="2">
    <location>
        <begin position="83"/>
        <end position="227"/>
    </location>
</feature>
<dbReference type="PANTHER" id="PTHR12651">
    <property type="entry name" value="26S PROTEASOME NON-ATPASE REGULATORY SUBUNIT 9"/>
    <property type="match status" value="1"/>
</dbReference>
<feature type="compositionally biased region" description="Basic and acidic residues" evidence="3">
    <location>
        <begin position="997"/>
        <end position="1014"/>
    </location>
</feature>
<dbReference type="Gene3D" id="1.25.40.20">
    <property type="entry name" value="Ankyrin repeat-containing domain"/>
    <property type="match status" value="2"/>
</dbReference>
<dbReference type="SMART" id="SM00248">
    <property type="entry name" value="ANK"/>
    <property type="match status" value="6"/>
</dbReference>
<feature type="compositionally biased region" description="Basic and acidic residues" evidence="3">
    <location>
        <begin position="1248"/>
        <end position="1263"/>
    </location>
</feature>
<dbReference type="VEuPathDB" id="FungiDB:AeMF1_021197"/>
<dbReference type="Pfam" id="PF00023">
    <property type="entry name" value="Ank"/>
    <property type="match status" value="1"/>
</dbReference>
<feature type="compositionally biased region" description="Polar residues" evidence="3">
    <location>
        <begin position="1188"/>
        <end position="1197"/>
    </location>
</feature>
<dbReference type="SUPFAM" id="SSF50156">
    <property type="entry name" value="PDZ domain-like"/>
    <property type="match status" value="1"/>
</dbReference>
<name>A0A6G0X6M4_9STRA</name>
<feature type="repeat" description="ANK" evidence="1">
    <location>
        <begin position="1901"/>
        <end position="1923"/>
    </location>
</feature>
<comment type="caution">
    <text evidence="4">The sequence shown here is derived from an EMBL/GenBank/DDBJ whole genome shotgun (WGS) entry which is preliminary data.</text>
</comment>
<reference evidence="4 5" key="1">
    <citation type="submission" date="2019-07" db="EMBL/GenBank/DDBJ databases">
        <title>Genomics analysis of Aphanomyces spp. identifies a new class of oomycete effector associated with host adaptation.</title>
        <authorList>
            <person name="Gaulin E."/>
        </authorList>
    </citation>
    <scope>NUCLEOTIDE SEQUENCE [LARGE SCALE GENOMIC DNA]</scope>
    <source>
        <strain evidence="4 5">ATCC 201684</strain>
    </source>
</reference>
<organism evidence="4 5">
    <name type="scientific">Aphanomyces euteiches</name>
    <dbReference type="NCBI Taxonomy" id="100861"/>
    <lineage>
        <taxon>Eukaryota</taxon>
        <taxon>Sar</taxon>
        <taxon>Stramenopiles</taxon>
        <taxon>Oomycota</taxon>
        <taxon>Saprolegniomycetes</taxon>
        <taxon>Saprolegniales</taxon>
        <taxon>Verrucalvaceae</taxon>
        <taxon>Aphanomyces</taxon>
    </lineage>
</organism>
<dbReference type="Proteomes" id="UP000481153">
    <property type="component" value="Unassembled WGS sequence"/>
</dbReference>
<dbReference type="PROSITE" id="PS50088">
    <property type="entry name" value="ANK_REPEAT"/>
    <property type="match status" value="2"/>
</dbReference>
<dbReference type="PANTHER" id="PTHR12651:SF1">
    <property type="entry name" value="26S PROTEASOME NON-ATPASE REGULATORY SUBUNIT 9"/>
    <property type="match status" value="1"/>
</dbReference>
<evidence type="ECO:0000256" key="3">
    <source>
        <dbReference type="SAM" id="MobiDB-lite"/>
    </source>
</evidence>
<feature type="compositionally biased region" description="Polar residues" evidence="3">
    <location>
        <begin position="1264"/>
        <end position="1273"/>
    </location>
</feature>
<dbReference type="InterPro" id="IPR036034">
    <property type="entry name" value="PDZ_sf"/>
</dbReference>
<evidence type="ECO:0000256" key="2">
    <source>
        <dbReference type="SAM" id="Coils"/>
    </source>
</evidence>
<feature type="repeat" description="ANK" evidence="1">
    <location>
        <begin position="1804"/>
        <end position="1836"/>
    </location>
</feature>
<feature type="compositionally biased region" description="Basic and acidic residues" evidence="3">
    <location>
        <begin position="1032"/>
        <end position="1051"/>
    </location>
</feature>
<keyword evidence="5" id="KW-1185">Reference proteome</keyword>
<dbReference type="GO" id="GO:0070682">
    <property type="term" value="P:proteasome regulatory particle assembly"/>
    <property type="evidence" value="ECO:0007669"/>
    <property type="project" value="InterPro"/>
</dbReference>
<dbReference type="EMBL" id="VJMJ01000095">
    <property type="protein sequence ID" value="KAF0735526.1"/>
    <property type="molecule type" value="Genomic_DNA"/>
</dbReference>
<accession>A0A6G0X6M4</accession>
<feature type="compositionally biased region" description="Low complexity" evidence="3">
    <location>
        <begin position="1018"/>
        <end position="1031"/>
    </location>
</feature>
<dbReference type="Pfam" id="PF12796">
    <property type="entry name" value="Ank_2"/>
    <property type="match status" value="2"/>
</dbReference>
<evidence type="ECO:0000256" key="1">
    <source>
        <dbReference type="PROSITE-ProRule" id="PRU00023"/>
    </source>
</evidence>
<dbReference type="SUPFAM" id="SSF48403">
    <property type="entry name" value="Ankyrin repeat"/>
    <property type="match status" value="1"/>
</dbReference>
<proteinExistence type="predicted"/>
<feature type="compositionally biased region" description="Polar residues" evidence="3">
    <location>
        <begin position="1053"/>
        <end position="1066"/>
    </location>
</feature>
<dbReference type="InterPro" id="IPR002110">
    <property type="entry name" value="Ankyrin_rpt"/>
</dbReference>
<dbReference type="GO" id="GO:0005737">
    <property type="term" value="C:cytoplasm"/>
    <property type="evidence" value="ECO:0007669"/>
    <property type="project" value="TreeGrafter"/>
</dbReference>
<feature type="region of interest" description="Disordered" evidence="3">
    <location>
        <begin position="415"/>
        <end position="458"/>
    </location>
</feature>
<feature type="compositionally biased region" description="Basic and acidic residues" evidence="3">
    <location>
        <begin position="1091"/>
        <end position="1106"/>
    </location>
</feature>
<keyword evidence="1" id="KW-0040">ANK repeat</keyword>
<dbReference type="Gene3D" id="2.30.42.10">
    <property type="match status" value="4"/>
</dbReference>
<dbReference type="PROSITE" id="PS50297">
    <property type="entry name" value="ANK_REP_REGION"/>
    <property type="match status" value="2"/>
</dbReference>
<sequence>MSRRVIPIVVAPPPLAPAAVAKPKLPVDRFAMMRQVNLEADTTSAGQNHRERLAQESKRRGEVLLMEKEDYTFTQEGVDRLKRQEARLMMQEEEKAMRKIVQEEAAARRHALEQERRRIEAEERQRLLEQHKLEMEAKKKQQEAEIELKKIEREARMRKMKEESDRRAREEYLAKEAEKKAALERERLAQQEQMERTLLEAEEELERNRLEKEREQAANQAKIAAEEAKWKAWEEEEAAREAAEQAARRAQMAAQYEQDKKRRMELHRLRKETENRLKRIEQMDHPPPPKVQQAVQPTVQPAESTKSVPKVGSFCLNPSGDKHVHVEFKDISIMTKEQLRDEHNASVQLKKSIKQDIVAWCDAYQAKLQRPPTLEEKHEIQPLYQRYSDVDAHLRAVKHRLEVLTNEEKAKKAQNSAFNQLSAKEAASGPSATLKSTPSQAKLVEAPPPTESDLLTSKKKTVKKSIQDWCTQFQNTRGHLPTIADKKEVQHLYEEYASIDAKLKNLINPIETSAVPSAPLPLSIKTKLELPDLVKEVHRLLDDKDNGSLDARLLAEHILAIHEAMDERQCIGFLKVHAVEGDSPAATAGLQVDDLIGRFGLVMRESESSHSTLIRDVVGMVNARVSHGISISLHRGGSTSWRHLVLKPQKWRGKGLLGCVLQPYDPPQPLPLEVKEIVAPPPPLVDFAKFHALCVPIPPKTPLSDLIVWHHKVLDVVDELRVQEYSNEKNTLTVQSKMQTMIGQLSEAIHGEMYEMHAIPFLKVESVEMESPAAMAGLLEGDLLGRVGSIMYYGGASHGNLIKDLVALVNDRVNHGISISILRGTLNWTTLVLRPQKWKGQGLLGCVLHPFDPPDPVKKQVSSRKVSAIAIGTIPPQQEAALPVPATSGLAPAIITSEESSKTAVPAASIEGVVRVEPEKEPFLPQPLENSIEKIADTIDSPQSVEESMKDDDKPGGEQLMKQEAVGPAICHDGGDETQLSKEMDGTPVANKIDELSDQESHFDRGNISEERGNVVEAMEASSSQPDSSASTEERILERPSEVQDKEKIEAVETTQAYSATTTANKGTIFCSEERNDLEPGESARPQCQPEESKLTSKDESEEKTAANDSAKVPNFSRNESQELEMAIHETTIQATEELYPSDNALFVAEAKTTESTNDPCETKAQAHEQSCGLTDEAHLHLQASDLPESQQANTMQADEETSPSPEPTIATDTSKNDETVDPVGELAQDRTLTTDESIEYSSGEAEPSPHDIPIEETPRSEEPSNQDTSEASQILQHEDVASLETLSNQDLDSAFDFPKNAFAVFEEILSPALDAGLQDNDYLVCFEGMPDGSVSPTALLEAFSKVNVFPLRLGVARWRNAHYEEVEIVLESWEGVNLVLPIQQSGEASAAEEYSTNTTSTGNAFAQVNAVYEDSPADHGGLMVGDLIYWIADMPNIPTLDTLSDWIGVKYSMSEALEIYIYRYSHDEQQYDEIMLKIVPERWCAPQTQLTAAVRRHVELLGWDLIFLGSTQPTIVYPPFLLVQSVSRESPAMEGGLCMGDLVGKIGQVTTNDQDVAAHVHFYIDKPMPVQVSRFDVSVQSMQPVELTVTPQTWNGDGLLGCELEPWPPYSLTPSLVVHEYAAAGDDGPATSGITEGDLILRVGSKAGDSPTEEIAKYLALNDQVLLIVQRWEPERMEYTTFPLVGTSSRAKNTNEWTSETIVMFGWTCQTYEAYWKQYEDSHPTELPCKDCWATTFSTVAHAAAYAGHIDCLNYLGDYFDVFVTDDLGRTPLFYACYANQTECVSLLLALDYSNLRESTDLNGDTPLHAATSGNALAAMELLLREGCSPEPINYSGMRPIHIAPTVDAVQVLAAGMTDLLAIDGSGRLALSYACMAGDCASTRYLAAQCAEFIDYPDAEGDTALHFAVAGGYFDCVQALLETTSSSYIFRRNKLNKTALDVAVGKDYKDIAEYLQAHGKVESEDDRISAPV</sequence>
<evidence type="ECO:0000313" key="5">
    <source>
        <dbReference type="Proteomes" id="UP000481153"/>
    </source>
</evidence>
<dbReference type="InterPro" id="IPR036770">
    <property type="entry name" value="Ankyrin_rpt-contain_sf"/>
</dbReference>
<evidence type="ECO:0000313" key="4">
    <source>
        <dbReference type="EMBL" id="KAF0735526.1"/>
    </source>
</evidence>
<feature type="compositionally biased region" description="Polar residues" evidence="3">
    <location>
        <begin position="430"/>
        <end position="440"/>
    </location>
</feature>